<organism evidence="2 3">
    <name type="scientific">[Emmonsia] crescens</name>
    <dbReference type="NCBI Taxonomy" id="73230"/>
    <lineage>
        <taxon>Eukaryota</taxon>
        <taxon>Fungi</taxon>
        <taxon>Dikarya</taxon>
        <taxon>Ascomycota</taxon>
        <taxon>Pezizomycotina</taxon>
        <taxon>Eurotiomycetes</taxon>
        <taxon>Eurotiomycetidae</taxon>
        <taxon>Onygenales</taxon>
        <taxon>Ajellomycetaceae</taxon>
        <taxon>Emergomyces</taxon>
    </lineage>
</organism>
<name>A0A2B7ZBM6_9EURO</name>
<evidence type="ECO:0000256" key="1">
    <source>
        <dbReference type="SAM" id="MobiDB-lite"/>
    </source>
</evidence>
<reference evidence="2 3" key="1">
    <citation type="submission" date="2017-10" db="EMBL/GenBank/DDBJ databases">
        <title>Comparative genomics in systemic dimorphic fungi from Ajellomycetaceae.</title>
        <authorList>
            <person name="Munoz J.F."/>
            <person name="Mcewen J.G."/>
            <person name="Clay O.K."/>
            <person name="Cuomo C.A."/>
        </authorList>
    </citation>
    <scope>NUCLEOTIDE SEQUENCE [LARGE SCALE GENOMIC DNA]</scope>
    <source>
        <strain evidence="2 3">UAMH4076</strain>
    </source>
</reference>
<evidence type="ECO:0000313" key="2">
    <source>
        <dbReference type="EMBL" id="PGH30237.1"/>
    </source>
</evidence>
<accession>A0A2B7ZBM6</accession>
<evidence type="ECO:0000313" key="3">
    <source>
        <dbReference type="Proteomes" id="UP000226031"/>
    </source>
</evidence>
<sequence length="60" mass="6810">MARELDTTVTLSIPSEQEEPLAGQPTSKRQSKWYEMGEYQCNKLSTPLSELPREAKRVGL</sequence>
<keyword evidence="3" id="KW-1185">Reference proteome</keyword>
<dbReference type="Proteomes" id="UP000226031">
    <property type="component" value="Unassembled WGS sequence"/>
</dbReference>
<proteinExistence type="predicted"/>
<dbReference type="AlphaFoldDB" id="A0A2B7ZBM6"/>
<gene>
    <name evidence="2" type="ORF">GX50_06995</name>
</gene>
<protein>
    <submittedName>
        <fullName evidence="2">Uncharacterized protein</fullName>
    </submittedName>
</protein>
<comment type="caution">
    <text evidence="2">The sequence shown here is derived from an EMBL/GenBank/DDBJ whole genome shotgun (WGS) entry which is preliminary data.</text>
</comment>
<dbReference type="EMBL" id="PDND01000184">
    <property type="protein sequence ID" value="PGH30237.1"/>
    <property type="molecule type" value="Genomic_DNA"/>
</dbReference>
<feature type="region of interest" description="Disordered" evidence="1">
    <location>
        <begin position="1"/>
        <end position="29"/>
    </location>
</feature>